<keyword evidence="2 9" id="KW-0566">Pantothenate biosynthesis</keyword>
<evidence type="ECO:0000256" key="3">
    <source>
        <dbReference type="ARBA" id="ARBA00022793"/>
    </source>
</evidence>
<comment type="similarity">
    <text evidence="9">Belongs to the PanD family.</text>
</comment>
<dbReference type="CDD" id="cd06919">
    <property type="entry name" value="Asp_decarbox"/>
    <property type="match status" value="1"/>
</dbReference>
<comment type="pathway">
    <text evidence="9">Cofactor biosynthesis; (R)-pantothenate biosynthesis; beta-alanine from L-aspartate: step 1/1.</text>
</comment>
<name>A0A5K7Z3J4_9BACT</name>
<keyword evidence="1 9" id="KW-0963">Cytoplasm</keyword>
<sequence>MQIAMLKSKLHRATVTGADLNYEGSISIDTELIDKARLRVNEKVDIYNCNNGARFSTYVIPGSSGQICLNGAAARLVQTGDQIIIVSYAYLDESEADVHRPVVLIMGPENRVKAKTDGH</sequence>
<reference evidence="14 15" key="1">
    <citation type="submission" date="2019-11" db="EMBL/GenBank/DDBJ databases">
        <title>Comparative genomics of hydrocarbon-degrading Desulfosarcina strains.</title>
        <authorList>
            <person name="Watanabe M."/>
            <person name="Kojima H."/>
            <person name="Fukui M."/>
        </authorList>
    </citation>
    <scope>NUCLEOTIDE SEQUENCE [LARGE SCALE GENOMIC DNA]</scope>
    <source>
        <strain evidence="14 15">PP31</strain>
    </source>
</reference>
<dbReference type="GO" id="GO:0006523">
    <property type="term" value="P:alanine biosynthetic process"/>
    <property type="evidence" value="ECO:0007669"/>
    <property type="project" value="InterPro"/>
</dbReference>
<dbReference type="HAMAP" id="MF_00446">
    <property type="entry name" value="PanD"/>
    <property type="match status" value="1"/>
</dbReference>
<dbReference type="AlphaFoldDB" id="A0A5K7Z3J4"/>
<dbReference type="EC" id="4.1.1.11" evidence="9"/>
<evidence type="ECO:0000256" key="5">
    <source>
        <dbReference type="ARBA" id="ARBA00023145"/>
    </source>
</evidence>
<protein>
    <recommendedName>
        <fullName evidence="9">Aspartate 1-decarboxylase</fullName>
        <ecNumber evidence="9">4.1.1.11</ecNumber>
    </recommendedName>
    <alternativeName>
        <fullName evidence="9">Aspartate alpha-decarboxylase</fullName>
    </alternativeName>
    <component>
        <recommendedName>
            <fullName evidence="9">Aspartate 1-decarboxylase beta chain</fullName>
        </recommendedName>
    </component>
    <component>
        <recommendedName>
            <fullName evidence="9">Aspartate 1-decarboxylase alpha chain</fullName>
        </recommendedName>
    </component>
</protein>
<dbReference type="UniPathway" id="UPA00028">
    <property type="reaction ID" value="UER00002"/>
</dbReference>
<dbReference type="Proteomes" id="UP000427769">
    <property type="component" value="Chromosome"/>
</dbReference>
<evidence type="ECO:0000313" key="14">
    <source>
        <dbReference type="EMBL" id="BBO73044.1"/>
    </source>
</evidence>
<keyword evidence="3 9" id="KW-0210">Decarboxylase</keyword>
<comment type="cofactor">
    <cofactor evidence="9 10">
        <name>pyruvate</name>
        <dbReference type="ChEBI" id="CHEBI:15361"/>
    </cofactor>
    <text evidence="9 10">Binds 1 pyruvoyl group covalently per subunit.</text>
</comment>
<dbReference type="InterPro" id="IPR009010">
    <property type="entry name" value="Asp_de-COase-like_dom_sf"/>
</dbReference>
<dbReference type="SUPFAM" id="SSF50692">
    <property type="entry name" value="ADC-like"/>
    <property type="match status" value="1"/>
</dbReference>
<dbReference type="PANTHER" id="PTHR21012">
    <property type="entry name" value="ASPARTATE 1-DECARBOXYLASE"/>
    <property type="match status" value="1"/>
</dbReference>
<evidence type="ECO:0000256" key="11">
    <source>
        <dbReference type="PIRSR" id="PIRSR006246-2"/>
    </source>
</evidence>
<evidence type="ECO:0000256" key="6">
    <source>
        <dbReference type="ARBA" id="ARBA00023239"/>
    </source>
</evidence>
<keyword evidence="7 9" id="KW-0704">Schiff base</keyword>
<dbReference type="GO" id="GO:0005829">
    <property type="term" value="C:cytosol"/>
    <property type="evidence" value="ECO:0007669"/>
    <property type="project" value="TreeGrafter"/>
</dbReference>
<gene>
    <name evidence="14" type="primary">panD_1</name>
    <name evidence="9" type="synonym">panD</name>
    <name evidence="14" type="ORF">DSCW_04610</name>
</gene>
<evidence type="ECO:0000256" key="13">
    <source>
        <dbReference type="PIRSR" id="PIRSR006246-5"/>
    </source>
</evidence>
<comment type="function">
    <text evidence="9">Catalyzes the pyruvoyl-dependent decarboxylation of aspartate to produce beta-alanine.</text>
</comment>
<keyword evidence="8 9" id="KW-0670">Pyruvate</keyword>
<feature type="active site" description="Schiff-base intermediate with substrate; via pyruvic acid" evidence="9 10">
    <location>
        <position position="25"/>
    </location>
</feature>
<dbReference type="EMBL" id="AP021875">
    <property type="protein sequence ID" value="BBO73044.1"/>
    <property type="molecule type" value="Genomic_DNA"/>
</dbReference>
<keyword evidence="6 9" id="KW-0456">Lyase</keyword>
<evidence type="ECO:0000256" key="2">
    <source>
        <dbReference type="ARBA" id="ARBA00022655"/>
    </source>
</evidence>
<dbReference type="RefSeq" id="WP_155302186.1">
    <property type="nucleotide sequence ID" value="NZ_AP021875.1"/>
</dbReference>
<evidence type="ECO:0000256" key="10">
    <source>
        <dbReference type="PIRSR" id="PIRSR006246-1"/>
    </source>
</evidence>
<keyword evidence="4 9" id="KW-0068">Autocatalytic cleavage</keyword>
<evidence type="ECO:0000256" key="7">
    <source>
        <dbReference type="ARBA" id="ARBA00023270"/>
    </source>
</evidence>
<evidence type="ECO:0000256" key="1">
    <source>
        <dbReference type="ARBA" id="ARBA00022490"/>
    </source>
</evidence>
<comment type="subunit">
    <text evidence="9">Heterooctamer of four alpha and four beta subunits.</text>
</comment>
<feature type="modified residue" description="Pyruvic acid (Ser)" evidence="9 12">
    <location>
        <position position="25"/>
    </location>
</feature>
<evidence type="ECO:0000256" key="12">
    <source>
        <dbReference type="PIRSR" id="PIRSR006246-3"/>
    </source>
</evidence>
<organism evidence="14 15">
    <name type="scientific">Desulfosarcina widdelii</name>
    <dbReference type="NCBI Taxonomy" id="947919"/>
    <lineage>
        <taxon>Bacteria</taxon>
        <taxon>Pseudomonadati</taxon>
        <taxon>Thermodesulfobacteriota</taxon>
        <taxon>Desulfobacteria</taxon>
        <taxon>Desulfobacterales</taxon>
        <taxon>Desulfosarcinaceae</taxon>
        <taxon>Desulfosarcina</taxon>
    </lineage>
</organism>
<comment type="PTM">
    <text evidence="9 12">Is synthesized initially as an inactive proenzyme, which is activated by self-cleavage at a specific serine bond to produce a beta-subunit with a hydroxyl group at its C-terminus and an alpha-subunit with a pyruvoyl group at its N-terminus.</text>
</comment>
<dbReference type="Pfam" id="PF02261">
    <property type="entry name" value="Asp_decarbox"/>
    <property type="match status" value="1"/>
</dbReference>
<feature type="active site" description="Proton donor" evidence="9 10">
    <location>
        <position position="58"/>
    </location>
</feature>
<dbReference type="OrthoDB" id="9803983at2"/>
<dbReference type="GO" id="GO:0015940">
    <property type="term" value="P:pantothenate biosynthetic process"/>
    <property type="evidence" value="ECO:0007669"/>
    <property type="project" value="UniProtKB-UniRule"/>
</dbReference>
<evidence type="ECO:0000256" key="4">
    <source>
        <dbReference type="ARBA" id="ARBA00022813"/>
    </source>
</evidence>
<dbReference type="GO" id="GO:0004068">
    <property type="term" value="F:aspartate 1-decarboxylase activity"/>
    <property type="evidence" value="ECO:0007669"/>
    <property type="project" value="UniProtKB-UniRule"/>
</dbReference>
<dbReference type="KEGG" id="dwd:DSCW_04610"/>
<evidence type="ECO:0000313" key="15">
    <source>
        <dbReference type="Proteomes" id="UP000427769"/>
    </source>
</evidence>
<feature type="binding site" evidence="9 11">
    <location>
        <position position="57"/>
    </location>
    <ligand>
        <name>substrate</name>
    </ligand>
</feature>
<feature type="binding site" evidence="9 11">
    <location>
        <begin position="71"/>
        <end position="73"/>
    </location>
    <ligand>
        <name>substrate</name>
    </ligand>
</feature>
<dbReference type="InterPro" id="IPR003190">
    <property type="entry name" value="Asp_decarbox"/>
</dbReference>
<dbReference type="PANTHER" id="PTHR21012:SF0">
    <property type="entry name" value="ASPARTATE 1-DECARBOXYLASE"/>
    <property type="match status" value="1"/>
</dbReference>
<dbReference type="NCBIfam" id="TIGR00223">
    <property type="entry name" value="panD"/>
    <property type="match status" value="1"/>
</dbReference>
<feature type="chain" id="PRO_5024517892" description="Aspartate 1-decarboxylase beta chain" evidence="9 13">
    <location>
        <begin position="1"/>
        <end position="24"/>
    </location>
</feature>
<keyword evidence="5 9" id="KW-0865">Zymogen</keyword>
<evidence type="ECO:0000256" key="9">
    <source>
        <dbReference type="HAMAP-Rule" id="MF_00446"/>
    </source>
</evidence>
<evidence type="ECO:0000256" key="8">
    <source>
        <dbReference type="ARBA" id="ARBA00023317"/>
    </source>
</evidence>
<proteinExistence type="inferred from homology"/>
<dbReference type="Gene3D" id="2.40.40.20">
    <property type="match status" value="1"/>
</dbReference>
<keyword evidence="15" id="KW-1185">Reference proteome</keyword>
<comment type="catalytic activity">
    <reaction evidence="9">
        <text>L-aspartate + H(+) = beta-alanine + CO2</text>
        <dbReference type="Rhea" id="RHEA:19497"/>
        <dbReference type="ChEBI" id="CHEBI:15378"/>
        <dbReference type="ChEBI" id="CHEBI:16526"/>
        <dbReference type="ChEBI" id="CHEBI:29991"/>
        <dbReference type="ChEBI" id="CHEBI:57966"/>
        <dbReference type="EC" id="4.1.1.11"/>
    </reaction>
</comment>
<comment type="subcellular location">
    <subcellularLocation>
        <location evidence="9">Cytoplasm</location>
    </subcellularLocation>
</comment>
<dbReference type="PIRSF" id="PIRSF006246">
    <property type="entry name" value="Asp_decarbox"/>
    <property type="match status" value="1"/>
</dbReference>
<feature type="chain" id="PRO_5024517891" description="Aspartate 1-decarboxylase alpha chain" evidence="9 13">
    <location>
        <begin position="25"/>
        <end position="119"/>
    </location>
</feature>
<accession>A0A5K7Z3J4</accession>